<dbReference type="Gene3D" id="2.40.10.220">
    <property type="entry name" value="predicted glycosyltransferase like domains"/>
    <property type="match status" value="1"/>
</dbReference>
<evidence type="ECO:0000313" key="8">
    <source>
        <dbReference type="Proteomes" id="UP000325255"/>
    </source>
</evidence>
<dbReference type="Pfam" id="PF00015">
    <property type="entry name" value="MCPsignal"/>
    <property type="match status" value="1"/>
</dbReference>
<dbReference type="SUPFAM" id="SSF141371">
    <property type="entry name" value="PilZ domain-like"/>
    <property type="match status" value="1"/>
</dbReference>
<evidence type="ECO:0000256" key="4">
    <source>
        <dbReference type="SAM" id="Phobius"/>
    </source>
</evidence>
<dbReference type="SUPFAM" id="SSF58104">
    <property type="entry name" value="Methyl-accepting chemotaxis protein (MCP) signaling domain"/>
    <property type="match status" value="1"/>
</dbReference>
<dbReference type="Proteomes" id="UP000325255">
    <property type="component" value="Unassembled WGS sequence"/>
</dbReference>
<dbReference type="PANTHER" id="PTHR32089">
    <property type="entry name" value="METHYL-ACCEPTING CHEMOTAXIS PROTEIN MCPB"/>
    <property type="match status" value="1"/>
</dbReference>
<gene>
    <name evidence="7" type="ORF">F1189_15615</name>
</gene>
<dbReference type="Gene3D" id="6.10.340.10">
    <property type="match status" value="1"/>
</dbReference>
<evidence type="ECO:0000256" key="3">
    <source>
        <dbReference type="PROSITE-ProRule" id="PRU00284"/>
    </source>
</evidence>
<evidence type="ECO:0000259" key="5">
    <source>
        <dbReference type="PROSITE" id="PS50111"/>
    </source>
</evidence>
<dbReference type="GO" id="GO:0035438">
    <property type="term" value="F:cyclic-di-GMP binding"/>
    <property type="evidence" value="ECO:0007669"/>
    <property type="project" value="InterPro"/>
</dbReference>
<dbReference type="Pfam" id="PF14827">
    <property type="entry name" value="dCache_3"/>
    <property type="match status" value="1"/>
</dbReference>
<comment type="caution">
    <text evidence="7">The sequence shown here is derived from an EMBL/GenBank/DDBJ whole genome shotgun (WGS) entry which is preliminary data.</text>
</comment>
<keyword evidence="4" id="KW-0812">Transmembrane</keyword>
<dbReference type="PROSITE" id="PS50111">
    <property type="entry name" value="CHEMOTAXIS_TRANSDUC_2"/>
    <property type="match status" value="1"/>
</dbReference>
<evidence type="ECO:0000256" key="1">
    <source>
        <dbReference type="ARBA" id="ARBA00023224"/>
    </source>
</evidence>
<dbReference type="Pfam" id="PF00672">
    <property type="entry name" value="HAMP"/>
    <property type="match status" value="1"/>
</dbReference>
<feature type="transmembrane region" description="Helical" evidence="4">
    <location>
        <begin position="284"/>
        <end position="307"/>
    </location>
</feature>
<dbReference type="CDD" id="cd06225">
    <property type="entry name" value="HAMP"/>
    <property type="match status" value="1"/>
</dbReference>
<protein>
    <submittedName>
        <fullName evidence="7">HAMP domain-containing protein</fullName>
    </submittedName>
</protein>
<dbReference type="OrthoDB" id="1776073at2"/>
<dbReference type="InterPro" id="IPR029150">
    <property type="entry name" value="dCache_3"/>
</dbReference>
<dbReference type="Gene3D" id="3.30.450.20">
    <property type="entry name" value="PAS domain"/>
    <property type="match status" value="1"/>
</dbReference>
<dbReference type="SMART" id="SM00283">
    <property type="entry name" value="MA"/>
    <property type="match status" value="1"/>
</dbReference>
<sequence length="754" mass="78205">MLRLFARPGLRALITAALAAASLVTALFVVGGAAWVIGDLVEQANRRELRGHYDALQAALRQEARQAGAMAAVVAGMPEVGEALRQGDRAALTRLFLPGYPALRAGYGVEQFHFHVPPAISFLRITEPARFGDDLSRVRKTVVQVHTTHQPAVGLESGVTGLSVRGVVPVASAGQSVGSVEFGLSFGRAFFEAFKRDRGVDVIFHLGGETGFSTFASTLENPGFFAAAGYRAAQAGDVLIRAGHLGATPAAALLGPVRDFAGQPLGAIEIIMDTSDYAALKRHAAWLTGGFALFGALAASLAGLWLARAISQPIDRMVDAMGHLARGELAVELPIARIAEVGRMAEAMAVFRDNAAVHRRAEERKDIERQALEERRAALTHMAETVESETIRALGEVASRTEAVAATAAEMGTSAARNDRSAQAAAATAVQALANTQTVASAAEQLAASIREIGSQVGHSTTVVAQAVAAGDEARAAIASLTGQVQQIGEVADIIADIAARTNLLALNATIEAARAGEAGKGFAVVAGEVKQLASQTAHSTGEIGKRIAEVRAATEVSVAAVARIETRIVEIDGIAASIAAAVRQQEAATTEIAQTMSQTATAARDMQARTEDLAAEAKQTQHQAETVGREAEATAAATVGLREAVVRAVRTSAAEVNRRGHERQSVDLPARLHLGGGGEVTVRVVDLSPGGARLVGAVSAARSGARGMLVLEGTSLAVTVRSAEGDRLGVAFDDAEAPGLRALIERVVPSRAA</sequence>
<dbReference type="GO" id="GO:0006935">
    <property type="term" value="P:chemotaxis"/>
    <property type="evidence" value="ECO:0007669"/>
    <property type="project" value="InterPro"/>
</dbReference>
<accession>A0A5M6IUW0</accession>
<evidence type="ECO:0000256" key="2">
    <source>
        <dbReference type="ARBA" id="ARBA00029447"/>
    </source>
</evidence>
<dbReference type="PANTHER" id="PTHR32089:SF112">
    <property type="entry name" value="LYSOZYME-LIKE PROTEIN-RELATED"/>
    <property type="match status" value="1"/>
</dbReference>
<dbReference type="AlphaFoldDB" id="A0A5M6IUW0"/>
<dbReference type="GO" id="GO:0007165">
    <property type="term" value="P:signal transduction"/>
    <property type="evidence" value="ECO:0007669"/>
    <property type="project" value="UniProtKB-KW"/>
</dbReference>
<keyword evidence="4" id="KW-0472">Membrane</keyword>
<reference evidence="7 8" key="1">
    <citation type="submission" date="2019-09" db="EMBL/GenBank/DDBJ databases">
        <title>Genome sequence of Rhodovastum atsumiense, a diverse member of the Acetobacteraceae family of non-sulfur purple photosynthetic bacteria.</title>
        <authorList>
            <person name="Meyer T."/>
            <person name="Kyndt J."/>
        </authorList>
    </citation>
    <scope>NUCLEOTIDE SEQUENCE [LARGE SCALE GENOMIC DNA]</scope>
    <source>
        <strain evidence="7 8">DSM 21279</strain>
    </source>
</reference>
<keyword evidence="8" id="KW-1185">Reference proteome</keyword>
<name>A0A5M6IUW0_9PROT</name>
<dbReference type="GO" id="GO:0004888">
    <property type="term" value="F:transmembrane signaling receptor activity"/>
    <property type="evidence" value="ECO:0007669"/>
    <property type="project" value="InterPro"/>
</dbReference>
<dbReference type="PRINTS" id="PR00260">
    <property type="entry name" value="CHEMTRNSDUCR"/>
</dbReference>
<dbReference type="Pfam" id="PF07238">
    <property type="entry name" value="PilZ"/>
    <property type="match status" value="1"/>
</dbReference>
<comment type="similarity">
    <text evidence="2">Belongs to the methyl-accepting chemotaxis (MCP) protein family.</text>
</comment>
<keyword evidence="4" id="KW-1133">Transmembrane helix</keyword>
<dbReference type="PROSITE" id="PS50885">
    <property type="entry name" value="HAMP"/>
    <property type="match status" value="1"/>
</dbReference>
<organism evidence="7 8">
    <name type="scientific">Rhodovastum atsumiense</name>
    <dbReference type="NCBI Taxonomy" id="504468"/>
    <lineage>
        <taxon>Bacteria</taxon>
        <taxon>Pseudomonadati</taxon>
        <taxon>Pseudomonadota</taxon>
        <taxon>Alphaproteobacteria</taxon>
        <taxon>Acetobacterales</taxon>
        <taxon>Acetobacteraceae</taxon>
        <taxon>Rhodovastum</taxon>
    </lineage>
</organism>
<evidence type="ECO:0000259" key="6">
    <source>
        <dbReference type="PROSITE" id="PS50885"/>
    </source>
</evidence>
<dbReference type="InterPro" id="IPR004090">
    <property type="entry name" value="Chemotax_Me-accpt_rcpt"/>
</dbReference>
<dbReference type="InterPro" id="IPR003660">
    <property type="entry name" value="HAMP_dom"/>
</dbReference>
<feature type="domain" description="Methyl-accepting transducer" evidence="5">
    <location>
        <begin position="393"/>
        <end position="622"/>
    </location>
</feature>
<dbReference type="GO" id="GO:0016020">
    <property type="term" value="C:membrane"/>
    <property type="evidence" value="ECO:0007669"/>
    <property type="project" value="InterPro"/>
</dbReference>
<dbReference type="SMART" id="SM00304">
    <property type="entry name" value="HAMP"/>
    <property type="match status" value="1"/>
</dbReference>
<dbReference type="InterPro" id="IPR004089">
    <property type="entry name" value="MCPsignal_dom"/>
</dbReference>
<dbReference type="InterPro" id="IPR009875">
    <property type="entry name" value="PilZ_domain"/>
</dbReference>
<dbReference type="SUPFAM" id="SSF103190">
    <property type="entry name" value="Sensory domain-like"/>
    <property type="match status" value="1"/>
</dbReference>
<keyword evidence="1 3" id="KW-0807">Transducer</keyword>
<dbReference type="InterPro" id="IPR029151">
    <property type="entry name" value="Sensor-like_sf"/>
</dbReference>
<feature type="domain" description="HAMP" evidence="6">
    <location>
        <begin position="308"/>
        <end position="360"/>
    </location>
</feature>
<dbReference type="RefSeq" id="WP_150041758.1">
    <property type="nucleotide sequence ID" value="NZ_OW485601.1"/>
</dbReference>
<evidence type="ECO:0000313" key="7">
    <source>
        <dbReference type="EMBL" id="KAA5611195.1"/>
    </source>
</evidence>
<dbReference type="EMBL" id="VWPK01000023">
    <property type="protein sequence ID" value="KAA5611195.1"/>
    <property type="molecule type" value="Genomic_DNA"/>
</dbReference>
<dbReference type="Gene3D" id="1.10.287.950">
    <property type="entry name" value="Methyl-accepting chemotaxis protein"/>
    <property type="match status" value="1"/>
</dbReference>
<proteinExistence type="inferred from homology"/>